<reference evidence="2" key="1">
    <citation type="journal article" date="2019" name="Int. J. Syst. Evol. Microbiol.">
        <title>The Global Catalogue of Microorganisms (GCM) 10K type strain sequencing project: providing services to taxonomists for standard genome sequencing and annotation.</title>
        <authorList>
            <consortium name="The Broad Institute Genomics Platform"/>
            <consortium name="The Broad Institute Genome Sequencing Center for Infectious Disease"/>
            <person name="Wu L."/>
            <person name="Ma J."/>
        </authorList>
    </citation>
    <scope>NUCLEOTIDE SEQUENCE [LARGE SCALE GENOMIC DNA]</scope>
    <source>
        <strain evidence="2">JCM 16908</strain>
    </source>
</reference>
<evidence type="ECO:0000313" key="2">
    <source>
        <dbReference type="Proteomes" id="UP001500888"/>
    </source>
</evidence>
<sequence>MAFAVDQATPDDVAVLSMLIEEIETHYGATDIPSDAERQQMINHLLFGDVLIAWTLLARDADRVVGMASYSYHWLSTRCSSRSCSCVRPTDAAVWPTC</sequence>
<gene>
    <name evidence="1" type="ORF">GCM10022226_78850</name>
</gene>
<accession>A0ABP7JHY1</accession>
<evidence type="ECO:0008006" key="3">
    <source>
        <dbReference type="Google" id="ProtNLM"/>
    </source>
</evidence>
<dbReference type="RefSeq" id="WP_344952836.1">
    <property type="nucleotide sequence ID" value="NZ_BAAAZR010000059.1"/>
</dbReference>
<comment type="caution">
    <text evidence="1">The sequence shown here is derived from an EMBL/GenBank/DDBJ whole genome shotgun (WGS) entry which is preliminary data.</text>
</comment>
<dbReference type="InterPro" id="IPR016181">
    <property type="entry name" value="Acyl_CoA_acyltransferase"/>
</dbReference>
<proteinExistence type="predicted"/>
<dbReference type="EMBL" id="BAAAZR010000059">
    <property type="protein sequence ID" value="GAA3844041.1"/>
    <property type="molecule type" value="Genomic_DNA"/>
</dbReference>
<dbReference type="SUPFAM" id="SSF55729">
    <property type="entry name" value="Acyl-CoA N-acyltransferases (Nat)"/>
    <property type="match status" value="1"/>
</dbReference>
<keyword evidence="2" id="KW-1185">Reference proteome</keyword>
<evidence type="ECO:0000313" key="1">
    <source>
        <dbReference type="EMBL" id="GAA3844041.1"/>
    </source>
</evidence>
<protein>
    <recommendedName>
        <fullName evidence="3">N-acetyltransferase domain-containing protein</fullName>
    </recommendedName>
</protein>
<dbReference type="Gene3D" id="3.40.630.30">
    <property type="match status" value="1"/>
</dbReference>
<name>A0ABP7JHY1_9ACTN</name>
<dbReference type="Proteomes" id="UP001500888">
    <property type="component" value="Unassembled WGS sequence"/>
</dbReference>
<organism evidence="1 2">
    <name type="scientific">Sphaerisporangium flaviroseum</name>
    <dbReference type="NCBI Taxonomy" id="509199"/>
    <lineage>
        <taxon>Bacteria</taxon>
        <taxon>Bacillati</taxon>
        <taxon>Actinomycetota</taxon>
        <taxon>Actinomycetes</taxon>
        <taxon>Streptosporangiales</taxon>
        <taxon>Streptosporangiaceae</taxon>
        <taxon>Sphaerisporangium</taxon>
    </lineage>
</organism>